<dbReference type="AlphaFoldDB" id="A0A8H3IWF7"/>
<evidence type="ECO:0000313" key="3">
    <source>
        <dbReference type="Proteomes" id="UP000664521"/>
    </source>
</evidence>
<dbReference type="PANTHER" id="PTHR13523">
    <property type="entry name" value="COILED-COIL-HELIX-COILED-COIL-HELIX DOMAIN CONTAINING 2/NUR77"/>
    <property type="match status" value="1"/>
</dbReference>
<dbReference type="GO" id="GO:0005634">
    <property type="term" value="C:nucleus"/>
    <property type="evidence" value="ECO:0007669"/>
    <property type="project" value="TreeGrafter"/>
</dbReference>
<sequence>MPRRRAAAAPARSAPSRPTTTQTRQVTPQQPPNRSSSTAAQPPASTPPGAAVQGAQSGRNPGLFGQMASTAAGVAVGSSIGHAVGGWFGGSSGVSTEAQDNGVGSQQVQDGGYQNNSWAQESCEPAAKGLTSCLDQNNGNMQICTWYLEQLKSCQAAASRY</sequence>
<feature type="compositionally biased region" description="Low complexity" evidence="1">
    <location>
        <begin position="7"/>
        <end position="28"/>
    </location>
</feature>
<dbReference type="GO" id="GO:0007005">
    <property type="term" value="P:mitochondrion organization"/>
    <property type="evidence" value="ECO:0007669"/>
    <property type="project" value="InterPro"/>
</dbReference>
<dbReference type="EMBL" id="CAJPDS010000057">
    <property type="protein sequence ID" value="CAF9931040.1"/>
    <property type="molecule type" value="Genomic_DNA"/>
</dbReference>
<dbReference type="Proteomes" id="UP000664521">
    <property type="component" value="Unassembled WGS sequence"/>
</dbReference>
<evidence type="ECO:0000256" key="1">
    <source>
        <dbReference type="SAM" id="MobiDB-lite"/>
    </source>
</evidence>
<evidence type="ECO:0000313" key="2">
    <source>
        <dbReference type="EMBL" id="CAF9931040.1"/>
    </source>
</evidence>
<dbReference type="OrthoDB" id="1106148at2759"/>
<accession>A0A8H3IWF7</accession>
<reference evidence="2" key="1">
    <citation type="submission" date="2021-03" db="EMBL/GenBank/DDBJ databases">
        <authorList>
            <person name="Tagirdzhanova G."/>
        </authorList>
    </citation>
    <scope>NUCLEOTIDE SEQUENCE</scope>
</reference>
<dbReference type="SUPFAM" id="SSF47072">
    <property type="entry name" value="Cysteine alpha-hairpin motif"/>
    <property type="match status" value="1"/>
</dbReference>
<protein>
    <recommendedName>
        <fullName evidence="4">CHCH domain-containing protein</fullName>
    </recommendedName>
</protein>
<dbReference type="InterPro" id="IPR055304">
    <property type="entry name" value="CHCHD2/10-like"/>
</dbReference>
<dbReference type="GO" id="GO:0005739">
    <property type="term" value="C:mitochondrion"/>
    <property type="evidence" value="ECO:0007669"/>
    <property type="project" value="TreeGrafter"/>
</dbReference>
<dbReference type="PANTHER" id="PTHR13523:SF2">
    <property type="entry name" value="COILED-COIL-HELIX-COILED-COIL-HELIX DOMAIN CONTAINING 2, ISOFORM A-RELATED"/>
    <property type="match status" value="1"/>
</dbReference>
<feature type="compositionally biased region" description="Low complexity" evidence="1">
    <location>
        <begin position="35"/>
        <end position="51"/>
    </location>
</feature>
<keyword evidence="3" id="KW-1185">Reference proteome</keyword>
<name>A0A8H3IWF7_9LECA</name>
<proteinExistence type="predicted"/>
<comment type="caution">
    <text evidence="2">The sequence shown here is derived from an EMBL/GenBank/DDBJ whole genome shotgun (WGS) entry which is preliminary data.</text>
</comment>
<gene>
    <name evidence="2" type="ORF">HETSPECPRED_007778</name>
</gene>
<evidence type="ECO:0008006" key="4">
    <source>
        <dbReference type="Google" id="ProtNLM"/>
    </source>
</evidence>
<feature type="compositionally biased region" description="Polar residues" evidence="1">
    <location>
        <begin position="96"/>
        <end position="110"/>
    </location>
</feature>
<feature type="region of interest" description="Disordered" evidence="1">
    <location>
        <begin position="88"/>
        <end position="110"/>
    </location>
</feature>
<organism evidence="2 3">
    <name type="scientific">Heterodermia speciosa</name>
    <dbReference type="NCBI Taxonomy" id="116794"/>
    <lineage>
        <taxon>Eukaryota</taxon>
        <taxon>Fungi</taxon>
        <taxon>Dikarya</taxon>
        <taxon>Ascomycota</taxon>
        <taxon>Pezizomycotina</taxon>
        <taxon>Lecanoromycetes</taxon>
        <taxon>OSLEUM clade</taxon>
        <taxon>Lecanoromycetidae</taxon>
        <taxon>Caliciales</taxon>
        <taxon>Physciaceae</taxon>
        <taxon>Heterodermia</taxon>
    </lineage>
</organism>
<dbReference type="InterPro" id="IPR009069">
    <property type="entry name" value="Cys_alpha_HP_mot_SF"/>
</dbReference>
<feature type="region of interest" description="Disordered" evidence="1">
    <location>
        <begin position="1"/>
        <end position="64"/>
    </location>
</feature>